<dbReference type="Proteomes" id="UP000321685">
    <property type="component" value="Unassembled WGS sequence"/>
</dbReference>
<dbReference type="Pfam" id="PF13458">
    <property type="entry name" value="Peripla_BP_6"/>
    <property type="match status" value="1"/>
</dbReference>
<feature type="chain" id="PRO_5038515294" description="Leucine-binding protein domain-containing protein" evidence="3">
    <location>
        <begin position="25"/>
        <end position="412"/>
    </location>
</feature>
<organism evidence="5 6">
    <name type="scientific">Pseudonocardia sulfidoxydans NBRC 16205</name>
    <dbReference type="NCBI Taxonomy" id="1223511"/>
    <lineage>
        <taxon>Bacteria</taxon>
        <taxon>Bacillati</taxon>
        <taxon>Actinomycetota</taxon>
        <taxon>Actinomycetes</taxon>
        <taxon>Pseudonocardiales</taxon>
        <taxon>Pseudonocardiaceae</taxon>
        <taxon>Pseudonocardia</taxon>
    </lineage>
</organism>
<feature type="signal peptide" evidence="3">
    <location>
        <begin position="1"/>
        <end position="24"/>
    </location>
</feature>
<comment type="caution">
    <text evidence="5">The sequence shown here is derived from an EMBL/GenBank/DDBJ whole genome shotgun (WGS) entry which is preliminary data.</text>
</comment>
<name>A0A511DE62_9PSEU</name>
<feature type="domain" description="Leucine-binding protein" evidence="4">
    <location>
        <begin position="39"/>
        <end position="369"/>
    </location>
</feature>
<evidence type="ECO:0000256" key="1">
    <source>
        <dbReference type="ARBA" id="ARBA00010062"/>
    </source>
</evidence>
<dbReference type="Gene3D" id="3.40.50.2300">
    <property type="match status" value="2"/>
</dbReference>
<dbReference type="InterPro" id="IPR028082">
    <property type="entry name" value="Peripla_BP_I"/>
</dbReference>
<accession>A0A511DE62</accession>
<dbReference type="PANTHER" id="PTHR30483:SF6">
    <property type="entry name" value="PERIPLASMIC BINDING PROTEIN OF ABC TRANSPORTER FOR NATURAL AMINO ACIDS"/>
    <property type="match status" value="1"/>
</dbReference>
<evidence type="ECO:0000256" key="2">
    <source>
        <dbReference type="ARBA" id="ARBA00022729"/>
    </source>
</evidence>
<evidence type="ECO:0000259" key="4">
    <source>
        <dbReference type="Pfam" id="PF13458"/>
    </source>
</evidence>
<keyword evidence="2 3" id="KW-0732">Signal</keyword>
<evidence type="ECO:0000313" key="6">
    <source>
        <dbReference type="Proteomes" id="UP000321685"/>
    </source>
</evidence>
<sequence>MKMRTIFTTCVAAMALTLAGCSSGGDSGSEGAGGLTGEPIVIGVQAPSKGTTAAYPQSEYGAQAAEWFINNTMGGINGRPVKLEICQGDGSPETAVNCANQFVTSNVPVVFDANDPSSSAGVPVLTGAGTPIVGELSATAIPDALPWGQAFYFSGPLETSALGLVTVVQRLDKRIVTLAASDNAGSHAFIDKLVQPAAKNLGVSVSAIYTPANSVNFQVLAATALSGKPDVAGNLSLTEDGCTGFFQALRQQGYSGTLYAGSCSQFIAAMKEQAAGAILQPRLWLPASRPHAPADVQQQLDDFASSMKEVNRENEQSARSLYSFAGMINLANVLKTVQGDYTPASVTTALKAVKDMPSFAGPAITCDGQQWPGRPSACSKEAIFFNVQPDGSLAPINPDGFIELDPAALQSA</sequence>
<evidence type="ECO:0000256" key="3">
    <source>
        <dbReference type="SAM" id="SignalP"/>
    </source>
</evidence>
<dbReference type="PROSITE" id="PS51257">
    <property type="entry name" value="PROKAR_LIPOPROTEIN"/>
    <property type="match status" value="1"/>
</dbReference>
<gene>
    <name evidence="5" type="ORF">PSU4_20200</name>
</gene>
<protein>
    <recommendedName>
        <fullName evidence="4">Leucine-binding protein domain-containing protein</fullName>
    </recommendedName>
</protein>
<evidence type="ECO:0000313" key="5">
    <source>
        <dbReference type="EMBL" id="GEL23066.1"/>
    </source>
</evidence>
<proteinExistence type="inferred from homology"/>
<dbReference type="EMBL" id="BJVJ01000015">
    <property type="protein sequence ID" value="GEL23066.1"/>
    <property type="molecule type" value="Genomic_DNA"/>
</dbReference>
<dbReference type="InterPro" id="IPR051010">
    <property type="entry name" value="BCAA_transport"/>
</dbReference>
<keyword evidence="6" id="KW-1185">Reference proteome</keyword>
<dbReference type="RefSeq" id="WP_147105451.1">
    <property type="nucleotide sequence ID" value="NZ_BJVJ01000015.1"/>
</dbReference>
<comment type="similarity">
    <text evidence="1">Belongs to the leucine-binding protein family.</text>
</comment>
<dbReference type="OrthoDB" id="3666180at2"/>
<reference evidence="5 6" key="1">
    <citation type="submission" date="2019-07" db="EMBL/GenBank/DDBJ databases">
        <title>Whole genome shotgun sequence of Pseudonocardia sulfidoxydans NBRC 16205.</title>
        <authorList>
            <person name="Hosoyama A."/>
            <person name="Uohara A."/>
            <person name="Ohji S."/>
            <person name="Ichikawa N."/>
        </authorList>
    </citation>
    <scope>NUCLEOTIDE SEQUENCE [LARGE SCALE GENOMIC DNA]</scope>
    <source>
        <strain evidence="5 6">NBRC 16205</strain>
    </source>
</reference>
<dbReference type="SUPFAM" id="SSF53822">
    <property type="entry name" value="Periplasmic binding protein-like I"/>
    <property type="match status" value="1"/>
</dbReference>
<dbReference type="PANTHER" id="PTHR30483">
    <property type="entry name" value="LEUCINE-SPECIFIC-BINDING PROTEIN"/>
    <property type="match status" value="1"/>
</dbReference>
<dbReference type="InterPro" id="IPR028081">
    <property type="entry name" value="Leu-bd"/>
</dbReference>
<dbReference type="AlphaFoldDB" id="A0A511DE62"/>